<keyword evidence="1" id="KW-0378">Hydrolase</keyword>
<sequence length="90" mass="10775">MKWYTKNNNKRESLRAKLIDKKENEYFRIPGKIPTPEQVFELIFMTEEGNKTFEVSMFEYNVVEIGMEGLLVFQGYQLISFGKWIKDIEK</sequence>
<organism evidence="1 2">
    <name type="scientific">Faecalicoccus acidiformans</name>
    <dbReference type="NCBI Taxonomy" id="915173"/>
    <lineage>
        <taxon>Bacteria</taxon>
        <taxon>Bacillati</taxon>
        <taxon>Bacillota</taxon>
        <taxon>Erysipelotrichia</taxon>
        <taxon>Erysipelotrichales</taxon>
        <taxon>Erysipelotrichaceae</taxon>
        <taxon>Faecalicoccus</taxon>
    </lineage>
</organism>
<dbReference type="Gene3D" id="2.40.50.660">
    <property type="match status" value="1"/>
</dbReference>
<protein>
    <submittedName>
        <fullName evidence="1">DNA/RNA endonuclease G (NUC1)</fullName>
    </submittedName>
</protein>
<comment type="caution">
    <text evidence="1">The sequence shown here is derived from an EMBL/GenBank/DDBJ whole genome shotgun (WGS) entry which is preliminary data.</text>
</comment>
<accession>A0A7W8FYJ3</accession>
<reference evidence="1 2" key="1">
    <citation type="submission" date="2020-08" db="EMBL/GenBank/DDBJ databases">
        <title>Genomic Encyclopedia of Type Strains, Phase IV (KMG-IV): sequencing the most valuable type-strain genomes for metagenomic binning, comparative biology and taxonomic classification.</title>
        <authorList>
            <person name="Goeker M."/>
        </authorList>
    </citation>
    <scope>NUCLEOTIDE SEQUENCE [LARGE SCALE GENOMIC DNA]</scope>
    <source>
        <strain evidence="1 2">DSM 26963</strain>
    </source>
</reference>
<gene>
    <name evidence="1" type="ORF">HNQ43_001528</name>
</gene>
<keyword evidence="1" id="KW-0255">Endonuclease</keyword>
<dbReference type="EMBL" id="JACHHD010000016">
    <property type="protein sequence ID" value="MBB5185471.1"/>
    <property type="molecule type" value="Genomic_DNA"/>
</dbReference>
<dbReference type="AlphaFoldDB" id="A0A7W8FYJ3"/>
<dbReference type="Pfam" id="PF10694">
    <property type="entry name" value="DUF2500"/>
    <property type="match status" value="1"/>
</dbReference>
<proteinExistence type="predicted"/>
<dbReference type="GO" id="GO:0004519">
    <property type="term" value="F:endonuclease activity"/>
    <property type="evidence" value="ECO:0007669"/>
    <property type="project" value="UniProtKB-KW"/>
</dbReference>
<dbReference type="RefSeq" id="WP_183376457.1">
    <property type="nucleotide sequence ID" value="NZ_JACHHD010000016.1"/>
</dbReference>
<evidence type="ECO:0000313" key="1">
    <source>
        <dbReference type="EMBL" id="MBB5185471.1"/>
    </source>
</evidence>
<dbReference type="Proteomes" id="UP000521313">
    <property type="component" value="Unassembled WGS sequence"/>
</dbReference>
<evidence type="ECO:0000313" key="2">
    <source>
        <dbReference type="Proteomes" id="UP000521313"/>
    </source>
</evidence>
<name>A0A7W8FYJ3_9FIRM</name>
<keyword evidence="1" id="KW-0540">Nuclease</keyword>
<dbReference type="InterPro" id="IPR019635">
    <property type="entry name" value="DUF2500"/>
</dbReference>